<dbReference type="AlphaFoldDB" id="A0A2A6BFP5"/>
<protein>
    <submittedName>
        <fullName evidence="1">Uncharacterized protein</fullName>
    </submittedName>
</protein>
<evidence type="ECO:0000313" key="2">
    <source>
        <dbReference type="Proteomes" id="UP000005239"/>
    </source>
</evidence>
<evidence type="ECO:0000313" key="1">
    <source>
        <dbReference type="EnsemblMetazoa" id="PPA36943.1"/>
    </source>
</evidence>
<gene>
    <name evidence="1" type="primary">WBGene00275312</name>
</gene>
<sequence length="136" mass="15226">MSGLITLTHNGRVASIVPIIVQEVDNLVHEIPLVVKNDCRSELTVQITPNKAASIFASLSKEDQSFVLIGGTKRTVTIHMDTRYNTLKKVNRCTNLELNVKFENPPSAASILIFLMQEETGRSRLDTPFPRKYSRS</sequence>
<proteinExistence type="predicted"/>
<reference evidence="1" key="2">
    <citation type="submission" date="2022-06" db="UniProtKB">
        <authorList>
            <consortium name="EnsemblMetazoa"/>
        </authorList>
    </citation>
    <scope>IDENTIFICATION</scope>
    <source>
        <strain evidence="1">PS312</strain>
    </source>
</reference>
<name>A0A2A6BFP5_PRIPA</name>
<organism evidence="1 2">
    <name type="scientific">Pristionchus pacificus</name>
    <name type="common">Parasitic nematode worm</name>
    <dbReference type="NCBI Taxonomy" id="54126"/>
    <lineage>
        <taxon>Eukaryota</taxon>
        <taxon>Metazoa</taxon>
        <taxon>Ecdysozoa</taxon>
        <taxon>Nematoda</taxon>
        <taxon>Chromadorea</taxon>
        <taxon>Rhabditida</taxon>
        <taxon>Rhabditina</taxon>
        <taxon>Diplogasteromorpha</taxon>
        <taxon>Diplogasteroidea</taxon>
        <taxon>Neodiplogasteridae</taxon>
        <taxon>Pristionchus</taxon>
    </lineage>
</organism>
<reference evidence="2" key="1">
    <citation type="journal article" date="2008" name="Nat. Genet.">
        <title>The Pristionchus pacificus genome provides a unique perspective on nematode lifestyle and parasitism.</title>
        <authorList>
            <person name="Dieterich C."/>
            <person name="Clifton S.W."/>
            <person name="Schuster L.N."/>
            <person name="Chinwalla A."/>
            <person name="Delehaunty K."/>
            <person name="Dinkelacker I."/>
            <person name="Fulton L."/>
            <person name="Fulton R."/>
            <person name="Godfrey J."/>
            <person name="Minx P."/>
            <person name="Mitreva M."/>
            <person name="Roeseler W."/>
            <person name="Tian H."/>
            <person name="Witte H."/>
            <person name="Yang S.P."/>
            <person name="Wilson R.K."/>
            <person name="Sommer R.J."/>
        </authorList>
    </citation>
    <scope>NUCLEOTIDE SEQUENCE [LARGE SCALE GENOMIC DNA]</scope>
    <source>
        <strain evidence="2">PS312</strain>
    </source>
</reference>
<accession>A0A2A6BFP5</accession>
<accession>A0A8R1YUY7</accession>
<dbReference type="EnsemblMetazoa" id="PPA36943.1">
    <property type="protein sequence ID" value="PPA36943.1"/>
    <property type="gene ID" value="WBGene00275312"/>
</dbReference>
<dbReference type="Proteomes" id="UP000005239">
    <property type="component" value="Unassembled WGS sequence"/>
</dbReference>
<keyword evidence="2" id="KW-1185">Reference proteome</keyword>